<keyword evidence="1" id="KW-0812">Transmembrane</keyword>
<dbReference type="RefSeq" id="WP_099386207.1">
    <property type="nucleotide sequence ID" value="NZ_JANSWH010000084.1"/>
</dbReference>
<feature type="transmembrane region" description="Helical" evidence="1">
    <location>
        <begin position="44"/>
        <end position="64"/>
    </location>
</feature>
<keyword evidence="3" id="KW-1185">Reference proteome</keyword>
<comment type="caution">
    <text evidence="2">The sequence shown here is derived from an EMBL/GenBank/DDBJ whole genome shotgun (WGS) entry which is preliminary data.</text>
</comment>
<dbReference type="Pfam" id="PF18975">
    <property type="entry name" value="DUF5711"/>
    <property type="match status" value="1"/>
</dbReference>
<dbReference type="AlphaFoldDB" id="A0A2G3E2K8"/>
<reference evidence="2 3" key="2">
    <citation type="submission" date="2017-10" db="EMBL/GenBank/DDBJ databases">
        <authorList>
            <person name="Banno H."/>
            <person name="Chua N.-H."/>
        </authorList>
    </citation>
    <scope>NUCLEOTIDE SEQUENCE [LARGE SCALE GENOMIC DNA]</scope>
    <source>
        <strain evidence="2 3">JK623</strain>
    </source>
</reference>
<dbReference type="InterPro" id="IPR043765">
    <property type="entry name" value="DUF5711"/>
</dbReference>
<dbReference type="SUPFAM" id="SSF69322">
    <property type="entry name" value="Tricorn protease domain 2"/>
    <property type="match status" value="1"/>
</dbReference>
<sequence length="404" mass="46146">MAEQNYRNKGIAMANKNGFQTIESDIEEMNEQIRSHRRAIARRILCVVGILIIIFAATQLYLALRTYSSYRIDHKTERRDSEAVSFDFFGKNIVKYTNDGAICMDGQNMQIWNQSYEMTTPTLAKSDDYLAIFDCGGTEVYIISESGTQKHLEMARPIRALSVSNQGTVAVLMKDEEKAVVKLYNKEGDELANGEFYLQNGAFPVDVALSFDAKKMALSLVDASEGKMKSVIRFYNFGSVGKNEIDNNVGNFEYEEMLIPEIEYVSNDKMVALSDSEIMIFEGSEKPQLASEQKLEIQPRSIIYNKNYIATASQNEEGYQISLYNFRGKEVMKVETDIMYRDFYFLENGEMCISDGNSVELYTTHSIRKFHYVFDTDIYRILSQGSGTNYIFILSDSTQEVHLR</sequence>
<reference evidence="2 3" key="1">
    <citation type="submission" date="2017-10" db="EMBL/GenBank/DDBJ databases">
        <title>Resolving the taxonomy of Roseburia spp., Eubacterium rectale and Agathobacter spp. through phylogenomic analysis.</title>
        <authorList>
            <person name="Sheridan P.O."/>
            <person name="Walker A.W."/>
            <person name="Duncan S.H."/>
            <person name="Scott K.P."/>
            <person name="Toole P.W.O."/>
            <person name="Luis P."/>
            <person name="Flint H.J."/>
        </authorList>
    </citation>
    <scope>NUCLEOTIDE SEQUENCE [LARGE SCALE GENOMIC DNA]</scope>
    <source>
        <strain evidence="2 3">JK623</strain>
    </source>
</reference>
<dbReference type="EMBL" id="PDYG01000043">
    <property type="protein sequence ID" value="PHU37517.1"/>
    <property type="molecule type" value="Genomic_DNA"/>
</dbReference>
<proteinExistence type="predicted"/>
<organism evidence="2 3">
    <name type="scientific">Agathobacter ruminis</name>
    <dbReference type="NCBI Taxonomy" id="1712665"/>
    <lineage>
        <taxon>Bacteria</taxon>
        <taxon>Bacillati</taxon>
        <taxon>Bacillota</taxon>
        <taxon>Clostridia</taxon>
        <taxon>Lachnospirales</taxon>
        <taxon>Lachnospiraceae</taxon>
        <taxon>Agathobacter</taxon>
    </lineage>
</organism>
<dbReference type="Proteomes" id="UP000224563">
    <property type="component" value="Unassembled WGS sequence"/>
</dbReference>
<gene>
    <name evidence="2" type="ORF">CSX02_07385</name>
</gene>
<name>A0A2G3E2K8_9FIRM</name>
<evidence type="ECO:0000313" key="3">
    <source>
        <dbReference type="Proteomes" id="UP000224563"/>
    </source>
</evidence>
<accession>A0A2G3E2K8</accession>
<keyword evidence="1" id="KW-1133">Transmembrane helix</keyword>
<evidence type="ECO:0008006" key="4">
    <source>
        <dbReference type="Google" id="ProtNLM"/>
    </source>
</evidence>
<keyword evidence="1" id="KW-0472">Membrane</keyword>
<evidence type="ECO:0000256" key="1">
    <source>
        <dbReference type="SAM" id="Phobius"/>
    </source>
</evidence>
<evidence type="ECO:0000313" key="2">
    <source>
        <dbReference type="EMBL" id="PHU37517.1"/>
    </source>
</evidence>
<protein>
    <recommendedName>
        <fullName evidence="4">WD40 repeat domain-containing protein</fullName>
    </recommendedName>
</protein>